<accession>A0ABV7VQ52</accession>
<evidence type="ECO:0008006" key="3">
    <source>
        <dbReference type="Google" id="ProtNLM"/>
    </source>
</evidence>
<gene>
    <name evidence="1" type="ORF">ACFOMG_03125</name>
</gene>
<comment type="caution">
    <text evidence="1">The sequence shown here is derived from an EMBL/GenBank/DDBJ whole genome shotgun (WGS) entry which is preliminary data.</text>
</comment>
<dbReference type="EMBL" id="JBHRYB010000001">
    <property type="protein sequence ID" value="MFC3679103.1"/>
    <property type="molecule type" value="Genomic_DNA"/>
</dbReference>
<organism evidence="1 2">
    <name type="scientific">Bacterioplanoides pacificum</name>
    <dbReference type="NCBI Taxonomy" id="1171596"/>
    <lineage>
        <taxon>Bacteria</taxon>
        <taxon>Pseudomonadati</taxon>
        <taxon>Pseudomonadota</taxon>
        <taxon>Gammaproteobacteria</taxon>
        <taxon>Oceanospirillales</taxon>
        <taxon>Oceanospirillaceae</taxon>
        <taxon>Bacterioplanoides</taxon>
    </lineage>
</organism>
<dbReference type="RefSeq" id="WP_376864750.1">
    <property type="nucleotide sequence ID" value="NZ_JBHRYB010000001.1"/>
</dbReference>
<reference evidence="2" key="1">
    <citation type="journal article" date="2019" name="Int. J. Syst. Evol. Microbiol.">
        <title>The Global Catalogue of Microorganisms (GCM) 10K type strain sequencing project: providing services to taxonomists for standard genome sequencing and annotation.</title>
        <authorList>
            <consortium name="The Broad Institute Genomics Platform"/>
            <consortium name="The Broad Institute Genome Sequencing Center for Infectious Disease"/>
            <person name="Wu L."/>
            <person name="Ma J."/>
        </authorList>
    </citation>
    <scope>NUCLEOTIDE SEQUENCE [LARGE SCALE GENOMIC DNA]</scope>
    <source>
        <strain evidence="2">KCTC 42424</strain>
    </source>
</reference>
<name>A0ABV7VQ52_9GAMM</name>
<proteinExistence type="predicted"/>
<protein>
    <recommendedName>
        <fullName evidence="3">N-acetyltransferase domain-containing protein</fullName>
    </recommendedName>
</protein>
<sequence length="186" mass="21713">MSKSKFRTIYERAIFYIQYGRYPKISTLLSDWKKSPDAHFHGYFKNSLKWSSRGSYGYDMSNIRCQYPFDGVGIIIGHVENVTMSRAGVATIGHFAVASNNRYDLTNNVEYRVGRSLILDLLDFMRDHNAIQVRFLESHSKKIMNYRKFFEKNGIAETEKGCWTVDLYPDGIIPHQVKEFLRIQCD</sequence>
<dbReference type="Proteomes" id="UP001595722">
    <property type="component" value="Unassembled WGS sequence"/>
</dbReference>
<keyword evidence="2" id="KW-1185">Reference proteome</keyword>
<evidence type="ECO:0000313" key="2">
    <source>
        <dbReference type="Proteomes" id="UP001595722"/>
    </source>
</evidence>
<evidence type="ECO:0000313" key="1">
    <source>
        <dbReference type="EMBL" id="MFC3679103.1"/>
    </source>
</evidence>